<comment type="caution">
    <text evidence="1">The sequence shown here is derived from an EMBL/GenBank/DDBJ whole genome shotgun (WGS) entry which is preliminary data.</text>
</comment>
<protein>
    <submittedName>
        <fullName evidence="1">Uncharacterized protein</fullName>
    </submittedName>
</protein>
<accession>A0ABT9YRJ6</accession>
<proteinExistence type="predicted"/>
<dbReference type="Proteomes" id="UP001223079">
    <property type="component" value="Unassembled WGS sequence"/>
</dbReference>
<name>A0ABT9YRJ6_9STRE</name>
<evidence type="ECO:0000313" key="2">
    <source>
        <dbReference type="Proteomes" id="UP001223079"/>
    </source>
</evidence>
<gene>
    <name evidence="1" type="ORF">J2S23_000783</name>
</gene>
<evidence type="ECO:0000313" key="1">
    <source>
        <dbReference type="EMBL" id="MDQ0222232.1"/>
    </source>
</evidence>
<keyword evidence="2" id="KW-1185">Reference proteome</keyword>
<sequence length="82" mass="9720">MDHVDAQLAKEQLLKVKDRVDKTIYHLDTKGISTKSYRAFSKKYAIRSTAYLSHFENRQQVSVYHNNWRADETDLIAYLEQK</sequence>
<reference evidence="1 2" key="1">
    <citation type="submission" date="2023-07" db="EMBL/GenBank/DDBJ databases">
        <title>Genomic Encyclopedia of Type Strains, Phase IV (KMG-IV): sequencing the most valuable type-strain genomes for metagenomic binning, comparative biology and taxonomic classification.</title>
        <authorList>
            <person name="Goeker M."/>
        </authorList>
    </citation>
    <scope>NUCLEOTIDE SEQUENCE [LARGE SCALE GENOMIC DNA]</scope>
    <source>
        <strain evidence="1 2">DSM 105143</strain>
    </source>
</reference>
<organism evidence="1 2">
    <name type="scientific">Streptococcus moroccensis</name>
    <dbReference type="NCBI Taxonomy" id="1451356"/>
    <lineage>
        <taxon>Bacteria</taxon>
        <taxon>Bacillati</taxon>
        <taxon>Bacillota</taxon>
        <taxon>Bacilli</taxon>
        <taxon>Lactobacillales</taxon>
        <taxon>Streptococcaceae</taxon>
        <taxon>Streptococcus</taxon>
    </lineage>
</organism>
<dbReference type="EMBL" id="JAUSTM010000006">
    <property type="protein sequence ID" value="MDQ0222232.1"/>
    <property type="molecule type" value="Genomic_DNA"/>
</dbReference>
<dbReference type="RefSeq" id="WP_307121448.1">
    <property type="nucleotide sequence ID" value="NZ_JAUSTM010000006.1"/>
</dbReference>